<evidence type="ECO:0000313" key="12">
    <source>
        <dbReference type="Proteomes" id="UP000694941"/>
    </source>
</evidence>
<name>A0ABM1BZT3_LIMPO</name>
<organism evidence="12 13">
    <name type="scientific">Limulus polyphemus</name>
    <name type="common">Atlantic horseshoe crab</name>
    <dbReference type="NCBI Taxonomy" id="6850"/>
    <lineage>
        <taxon>Eukaryota</taxon>
        <taxon>Metazoa</taxon>
        <taxon>Ecdysozoa</taxon>
        <taxon>Arthropoda</taxon>
        <taxon>Chelicerata</taxon>
        <taxon>Merostomata</taxon>
        <taxon>Xiphosura</taxon>
        <taxon>Limulidae</taxon>
        <taxon>Limulus</taxon>
    </lineage>
</organism>
<evidence type="ECO:0000313" key="13">
    <source>
        <dbReference type="RefSeq" id="XP_013791743.2"/>
    </source>
</evidence>
<evidence type="ECO:0000256" key="6">
    <source>
        <dbReference type="ARBA" id="ARBA00023136"/>
    </source>
</evidence>
<comment type="similarity">
    <text evidence="2">Belongs to the G-protein coupled receptor 1 family.</text>
</comment>
<evidence type="ECO:0000256" key="2">
    <source>
        <dbReference type="ARBA" id="ARBA00010663"/>
    </source>
</evidence>
<keyword evidence="12" id="KW-1185">Reference proteome</keyword>
<feature type="compositionally biased region" description="Basic and acidic residues" evidence="9">
    <location>
        <begin position="24"/>
        <end position="35"/>
    </location>
</feature>
<evidence type="ECO:0000256" key="7">
    <source>
        <dbReference type="ARBA" id="ARBA00023170"/>
    </source>
</evidence>
<dbReference type="Gene3D" id="1.20.1070.10">
    <property type="entry name" value="Rhodopsin 7-helix transmembrane proteins"/>
    <property type="match status" value="1"/>
</dbReference>
<feature type="transmembrane region" description="Helical" evidence="10">
    <location>
        <begin position="68"/>
        <end position="89"/>
    </location>
</feature>
<keyword evidence="6 10" id="KW-0472">Membrane</keyword>
<dbReference type="Proteomes" id="UP000694941">
    <property type="component" value="Unplaced"/>
</dbReference>
<feature type="region of interest" description="Disordered" evidence="9">
    <location>
        <begin position="24"/>
        <end position="43"/>
    </location>
</feature>
<reference evidence="13" key="1">
    <citation type="submission" date="2025-08" db="UniProtKB">
        <authorList>
            <consortium name="RefSeq"/>
        </authorList>
    </citation>
    <scope>IDENTIFICATION</scope>
    <source>
        <tissue evidence="13">Muscle</tissue>
    </source>
</reference>
<keyword evidence="4 10" id="KW-1133">Transmembrane helix</keyword>
<dbReference type="PROSITE" id="PS50262">
    <property type="entry name" value="G_PROTEIN_RECEP_F1_2"/>
    <property type="match status" value="1"/>
</dbReference>
<dbReference type="InterPro" id="IPR000276">
    <property type="entry name" value="GPCR_Rhodpsn"/>
</dbReference>
<dbReference type="Pfam" id="PF00001">
    <property type="entry name" value="7tm_1"/>
    <property type="match status" value="1"/>
</dbReference>
<dbReference type="PANTHER" id="PTHR24238:SF75">
    <property type="entry name" value="CHOLECYSTOKININ-LIKE RECEPTOR AT 17D1-RELATED"/>
    <property type="match status" value="1"/>
</dbReference>
<dbReference type="RefSeq" id="XP_013791743.2">
    <property type="nucleotide sequence ID" value="XM_013936289.2"/>
</dbReference>
<keyword evidence="7" id="KW-0675">Receptor</keyword>
<protein>
    <submittedName>
        <fullName evidence="13">Cholecystokinin receptor-like</fullName>
    </submittedName>
</protein>
<evidence type="ECO:0000256" key="10">
    <source>
        <dbReference type="SAM" id="Phobius"/>
    </source>
</evidence>
<keyword evidence="5" id="KW-0297">G-protein coupled receptor</keyword>
<sequence>MVITYSLITVTLWRTIRPLRIQRDATSRRKRRDQESLATVSSGVQRTRKGNLNIVSNMERSLAQKKRVIKMLFVVVLEFFICWTPIHVINTVSLFNPRGVYGGLGYQGISFFHLLAYTSSCCNPITYCFMNSKFRQSFLSIFGCKNTRWHHQLPNSLSGTLRIASVSQRNFEPQRCFQETSIVVKNEDTV</sequence>
<proteinExistence type="inferred from homology"/>
<comment type="subcellular location">
    <subcellularLocation>
        <location evidence="1">Membrane</location>
        <topology evidence="1">Multi-pass membrane protein</topology>
    </subcellularLocation>
</comment>
<evidence type="ECO:0000256" key="4">
    <source>
        <dbReference type="ARBA" id="ARBA00022989"/>
    </source>
</evidence>
<feature type="transmembrane region" description="Helical" evidence="10">
    <location>
        <begin position="109"/>
        <end position="130"/>
    </location>
</feature>
<dbReference type="PRINTS" id="PR00237">
    <property type="entry name" value="GPCRRHODOPSN"/>
</dbReference>
<keyword evidence="8" id="KW-0807">Transducer</keyword>
<accession>A0ABM1BZT3</accession>
<dbReference type="GeneID" id="106475614"/>
<evidence type="ECO:0000256" key="5">
    <source>
        <dbReference type="ARBA" id="ARBA00023040"/>
    </source>
</evidence>
<dbReference type="PANTHER" id="PTHR24238">
    <property type="entry name" value="G-PROTEIN COUPLED RECEPTOR"/>
    <property type="match status" value="1"/>
</dbReference>
<evidence type="ECO:0000256" key="3">
    <source>
        <dbReference type="ARBA" id="ARBA00022692"/>
    </source>
</evidence>
<dbReference type="InterPro" id="IPR017452">
    <property type="entry name" value="GPCR_Rhodpsn_7TM"/>
</dbReference>
<gene>
    <name evidence="13" type="primary">LOC106475614</name>
</gene>
<evidence type="ECO:0000256" key="8">
    <source>
        <dbReference type="ARBA" id="ARBA00023224"/>
    </source>
</evidence>
<keyword evidence="3 10" id="KW-0812">Transmembrane</keyword>
<feature type="domain" description="G-protein coupled receptors family 1 profile" evidence="11">
    <location>
        <begin position="1"/>
        <end position="127"/>
    </location>
</feature>
<evidence type="ECO:0000256" key="1">
    <source>
        <dbReference type="ARBA" id="ARBA00004141"/>
    </source>
</evidence>
<evidence type="ECO:0000259" key="11">
    <source>
        <dbReference type="PROSITE" id="PS50262"/>
    </source>
</evidence>
<dbReference type="SUPFAM" id="SSF81321">
    <property type="entry name" value="Family A G protein-coupled receptor-like"/>
    <property type="match status" value="1"/>
</dbReference>
<evidence type="ECO:0000256" key="9">
    <source>
        <dbReference type="SAM" id="MobiDB-lite"/>
    </source>
</evidence>